<dbReference type="Gene3D" id="3.40.50.720">
    <property type="entry name" value="NAD(P)-binding Rossmann-like Domain"/>
    <property type="match status" value="1"/>
</dbReference>
<keyword evidence="5" id="KW-1185">Reference proteome</keyword>
<dbReference type="InterPro" id="IPR002347">
    <property type="entry name" value="SDR_fam"/>
</dbReference>
<comment type="caution">
    <text evidence="4">The sequence shown here is derived from an EMBL/GenBank/DDBJ whole genome shotgun (WGS) entry which is preliminary data.</text>
</comment>
<evidence type="ECO:0000256" key="2">
    <source>
        <dbReference type="ARBA" id="ARBA00023002"/>
    </source>
</evidence>
<evidence type="ECO:0000313" key="5">
    <source>
        <dbReference type="Proteomes" id="UP000756346"/>
    </source>
</evidence>
<gene>
    <name evidence="4" type="ORF">B0I36DRAFT_374723</name>
</gene>
<name>A0A9P8Y3P8_9PEZI</name>
<dbReference type="GO" id="GO:0016020">
    <property type="term" value="C:membrane"/>
    <property type="evidence" value="ECO:0007669"/>
    <property type="project" value="TreeGrafter"/>
</dbReference>
<dbReference type="EMBL" id="JAGTJQ010000006">
    <property type="protein sequence ID" value="KAH7029101.1"/>
    <property type="molecule type" value="Genomic_DNA"/>
</dbReference>
<dbReference type="PRINTS" id="PR00081">
    <property type="entry name" value="GDHRDH"/>
</dbReference>
<reference evidence="4" key="1">
    <citation type="journal article" date="2021" name="Nat. Commun.">
        <title>Genetic determinants of endophytism in the Arabidopsis root mycobiome.</title>
        <authorList>
            <person name="Mesny F."/>
            <person name="Miyauchi S."/>
            <person name="Thiergart T."/>
            <person name="Pickel B."/>
            <person name="Atanasova L."/>
            <person name="Karlsson M."/>
            <person name="Huettel B."/>
            <person name="Barry K.W."/>
            <person name="Haridas S."/>
            <person name="Chen C."/>
            <person name="Bauer D."/>
            <person name="Andreopoulos W."/>
            <person name="Pangilinan J."/>
            <person name="LaButti K."/>
            <person name="Riley R."/>
            <person name="Lipzen A."/>
            <person name="Clum A."/>
            <person name="Drula E."/>
            <person name="Henrissat B."/>
            <person name="Kohler A."/>
            <person name="Grigoriev I.V."/>
            <person name="Martin F.M."/>
            <person name="Hacquard S."/>
        </authorList>
    </citation>
    <scope>NUCLEOTIDE SEQUENCE</scope>
    <source>
        <strain evidence="4">MPI-CAGE-CH-0230</strain>
    </source>
</reference>
<comment type="similarity">
    <text evidence="1">Belongs to the short-chain dehydrogenases/reductases (SDR) family.</text>
</comment>
<evidence type="ECO:0000313" key="4">
    <source>
        <dbReference type="EMBL" id="KAH7029101.1"/>
    </source>
</evidence>
<dbReference type="OrthoDB" id="37659at2759"/>
<organism evidence="4 5">
    <name type="scientific">Microdochium trichocladiopsis</name>
    <dbReference type="NCBI Taxonomy" id="1682393"/>
    <lineage>
        <taxon>Eukaryota</taxon>
        <taxon>Fungi</taxon>
        <taxon>Dikarya</taxon>
        <taxon>Ascomycota</taxon>
        <taxon>Pezizomycotina</taxon>
        <taxon>Sordariomycetes</taxon>
        <taxon>Xylariomycetidae</taxon>
        <taxon>Xylariales</taxon>
        <taxon>Microdochiaceae</taxon>
        <taxon>Microdochium</taxon>
    </lineage>
</organism>
<dbReference type="AlphaFoldDB" id="A0A9P8Y3P8"/>
<sequence>MDFKCALVTGGAGGIGRALSEYFISKNIKVIIVGRTESKLQATAKEIGAAAYYVLDTGSTKDIPGFVAQVTKDHPEIDCLVNNAGIQRPLQVTKDDAADFLARADQELDVNVRGPMHLSLHFLPHLRQKGRDGACIMNVSSGLGFVPFSIINPVYNGTKAWVHFWSLNLRTQLARDTQIRVVEIVPPMVESDLHREREDPDDNKKKNNPMAMTMDEFMKDVTRGLEAGETTIGAGMAAGMVDKWNDTFGDHYAKAAKDW</sequence>
<feature type="region of interest" description="Disordered" evidence="3">
    <location>
        <begin position="191"/>
        <end position="211"/>
    </location>
</feature>
<dbReference type="InterPro" id="IPR036291">
    <property type="entry name" value="NAD(P)-bd_dom_sf"/>
</dbReference>
<evidence type="ECO:0000256" key="1">
    <source>
        <dbReference type="ARBA" id="ARBA00006484"/>
    </source>
</evidence>
<dbReference type="CDD" id="cd05370">
    <property type="entry name" value="SDR_c2"/>
    <property type="match status" value="1"/>
</dbReference>
<proteinExistence type="inferred from homology"/>
<dbReference type="Proteomes" id="UP000756346">
    <property type="component" value="Unassembled WGS sequence"/>
</dbReference>
<dbReference type="SUPFAM" id="SSF51735">
    <property type="entry name" value="NAD(P)-binding Rossmann-fold domains"/>
    <property type="match status" value="1"/>
</dbReference>
<dbReference type="PANTHER" id="PTHR44196">
    <property type="entry name" value="DEHYDROGENASE/REDUCTASE SDR FAMILY MEMBER 7B"/>
    <property type="match status" value="1"/>
</dbReference>
<dbReference type="RefSeq" id="XP_046011389.1">
    <property type="nucleotide sequence ID" value="XM_046160304.1"/>
</dbReference>
<dbReference type="Pfam" id="PF00106">
    <property type="entry name" value="adh_short"/>
    <property type="match status" value="1"/>
</dbReference>
<protein>
    <recommendedName>
        <fullName evidence="6">Short-chain dehydrogenases/reductase</fullName>
    </recommendedName>
</protein>
<dbReference type="GO" id="GO:0016491">
    <property type="term" value="F:oxidoreductase activity"/>
    <property type="evidence" value="ECO:0007669"/>
    <property type="project" value="UniProtKB-KW"/>
</dbReference>
<feature type="compositionally biased region" description="Basic and acidic residues" evidence="3">
    <location>
        <begin position="191"/>
        <end position="205"/>
    </location>
</feature>
<dbReference type="PANTHER" id="PTHR44196:SF1">
    <property type="entry name" value="DEHYDROGENASE_REDUCTASE SDR FAMILY MEMBER 7B"/>
    <property type="match status" value="1"/>
</dbReference>
<evidence type="ECO:0000256" key="3">
    <source>
        <dbReference type="SAM" id="MobiDB-lite"/>
    </source>
</evidence>
<keyword evidence="2" id="KW-0560">Oxidoreductase</keyword>
<accession>A0A9P8Y3P8</accession>
<evidence type="ECO:0008006" key="6">
    <source>
        <dbReference type="Google" id="ProtNLM"/>
    </source>
</evidence>
<dbReference type="GeneID" id="70189850"/>